<dbReference type="InterPro" id="IPR011009">
    <property type="entry name" value="Kinase-like_dom_sf"/>
</dbReference>
<evidence type="ECO:0000259" key="1">
    <source>
        <dbReference type="Pfam" id="PF01636"/>
    </source>
</evidence>
<dbReference type="EMBL" id="FNFV01000001">
    <property type="protein sequence ID" value="SDJ99208.1"/>
    <property type="molecule type" value="Genomic_DNA"/>
</dbReference>
<dbReference type="OrthoDB" id="9809275at2"/>
<evidence type="ECO:0000313" key="2">
    <source>
        <dbReference type="EMBL" id="SDJ99208.1"/>
    </source>
</evidence>
<dbReference type="STRING" id="990712.SAMN05216257_101229"/>
<proteinExistence type="predicted"/>
<dbReference type="RefSeq" id="WP_092497340.1">
    <property type="nucleotide sequence ID" value="NZ_FNFV01000001.1"/>
</dbReference>
<accession>A0A1G8Y8R0</accession>
<keyword evidence="3" id="KW-1185">Reference proteome</keyword>
<feature type="domain" description="Aminoglycoside phosphotransferase" evidence="1">
    <location>
        <begin position="25"/>
        <end position="249"/>
    </location>
</feature>
<evidence type="ECO:0000313" key="3">
    <source>
        <dbReference type="Proteomes" id="UP000199328"/>
    </source>
</evidence>
<dbReference type="Pfam" id="PF01636">
    <property type="entry name" value="APH"/>
    <property type="match status" value="1"/>
</dbReference>
<name>A0A1G8Y8R0_9RHOB</name>
<dbReference type="Gene3D" id="3.90.1200.10">
    <property type="match status" value="1"/>
</dbReference>
<dbReference type="SUPFAM" id="SSF56112">
    <property type="entry name" value="Protein kinase-like (PK-like)"/>
    <property type="match status" value="1"/>
</dbReference>
<dbReference type="InterPro" id="IPR002575">
    <property type="entry name" value="Aminoglycoside_PTrfase"/>
</dbReference>
<dbReference type="Gene3D" id="3.30.200.20">
    <property type="entry name" value="Phosphorylase Kinase, domain 1"/>
    <property type="match status" value="1"/>
</dbReference>
<reference evidence="3" key="1">
    <citation type="submission" date="2016-10" db="EMBL/GenBank/DDBJ databases">
        <authorList>
            <person name="Varghese N."/>
            <person name="Submissions S."/>
        </authorList>
    </citation>
    <scope>NUCLEOTIDE SEQUENCE [LARGE SCALE GENOMIC DNA]</scope>
    <source>
        <strain evidence="3">CGMCC 1.10789</strain>
    </source>
</reference>
<gene>
    <name evidence="2" type="ORF">SAMN05216257_101229</name>
</gene>
<dbReference type="Proteomes" id="UP000199328">
    <property type="component" value="Unassembled WGS sequence"/>
</dbReference>
<protein>
    <recommendedName>
        <fullName evidence="1">Aminoglycoside phosphotransferase domain-containing protein</fullName>
    </recommendedName>
</protein>
<organism evidence="2 3">
    <name type="scientific">Meinhardsimonia xiamenensis</name>
    <dbReference type="NCBI Taxonomy" id="990712"/>
    <lineage>
        <taxon>Bacteria</taxon>
        <taxon>Pseudomonadati</taxon>
        <taxon>Pseudomonadota</taxon>
        <taxon>Alphaproteobacteria</taxon>
        <taxon>Rhodobacterales</taxon>
        <taxon>Paracoccaceae</taxon>
        <taxon>Meinhardsimonia</taxon>
    </lineage>
</organism>
<sequence>MNEPLRNVARRGFLERCGLAGWTLAALRTDASRRRYFRLRDGAGASLILMDAPPETNPPLDGFIATARILAEAGLSVPRVHEADPGQGFMLLEDFGDALLADVITKFPKRAAMLYGETLRAIAQLQARADARALPIRTSGERARLSLPAIDDYAAPLAPTPPGARERLLAALEEALFRLAPESATPVHRDCHAENLVWLPDRRGLARVGWLDFQDAEQGHPAYDPVSLLCDARRDLSADLVTRMKALFLAETGSDPAEFEAAWATLGAQRNLRILGIFARLARREGKPGYLAHMPRVWRQLMRHLAHPDLRDLRDAALATLPEPTPAILARLAEPCPTPPAP</sequence>
<dbReference type="AlphaFoldDB" id="A0A1G8Y8R0"/>